<dbReference type="EMBL" id="QEAN01000156">
    <property type="protein sequence ID" value="TPX45327.1"/>
    <property type="molecule type" value="Genomic_DNA"/>
</dbReference>
<dbReference type="Pfam" id="PF05546">
    <property type="entry name" value="She9_MDM33"/>
    <property type="match status" value="1"/>
</dbReference>
<comment type="caution">
    <text evidence="10">Lacks conserved residue(s) required for the propagation of feature annotation.</text>
</comment>
<reference evidence="14 15" key="1">
    <citation type="journal article" date="2019" name="Sci. Rep.">
        <title>Comparative genomics of chytrid fungi reveal insights into the obligate biotrophic and pathogenic lifestyle of Synchytrium endobioticum.</title>
        <authorList>
            <person name="van de Vossenberg B.T.L.H."/>
            <person name="Warris S."/>
            <person name="Nguyen H.D.T."/>
            <person name="van Gent-Pelzer M.P.E."/>
            <person name="Joly D.L."/>
            <person name="van de Geest H.C."/>
            <person name="Bonants P.J.M."/>
            <person name="Smith D.S."/>
            <person name="Levesque C.A."/>
            <person name="van der Lee T.A.J."/>
        </authorList>
    </citation>
    <scope>NUCLEOTIDE SEQUENCE [LARGE SCALE GENOMIC DNA]</scope>
    <source>
        <strain evidence="13 15">LEV6574</strain>
        <strain evidence="12 14">MB42</strain>
    </source>
</reference>
<comment type="subunit">
    <text evidence="10">Homooligomer.</text>
</comment>
<evidence type="ECO:0000256" key="1">
    <source>
        <dbReference type="ARBA" id="ARBA00007472"/>
    </source>
</evidence>
<keyword evidence="7 10" id="KW-0496">Mitochondrion</keyword>
<evidence type="ECO:0000313" key="13">
    <source>
        <dbReference type="EMBL" id="TPX51004.1"/>
    </source>
</evidence>
<evidence type="ECO:0000256" key="10">
    <source>
        <dbReference type="RuleBase" id="RU364128"/>
    </source>
</evidence>
<dbReference type="VEuPathDB" id="FungiDB:SeMB42_g04045"/>
<comment type="subcellular location">
    <subcellularLocation>
        <location evidence="10">Mitochondrion inner membrane</location>
        <topology evidence="10">Multi-pass membrane protein</topology>
    </subcellularLocation>
</comment>
<organism evidence="13 15">
    <name type="scientific">Synchytrium endobioticum</name>
    <dbReference type="NCBI Taxonomy" id="286115"/>
    <lineage>
        <taxon>Eukaryota</taxon>
        <taxon>Fungi</taxon>
        <taxon>Fungi incertae sedis</taxon>
        <taxon>Chytridiomycota</taxon>
        <taxon>Chytridiomycota incertae sedis</taxon>
        <taxon>Chytridiomycetes</taxon>
        <taxon>Synchytriales</taxon>
        <taxon>Synchytriaceae</taxon>
        <taxon>Synchytrium</taxon>
    </lineage>
</organism>
<dbReference type="InterPro" id="IPR008839">
    <property type="entry name" value="MDM33_fungi"/>
</dbReference>
<dbReference type="Proteomes" id="UP000320475">
    <property type="component" value="Unassembled WGS sequence"/>
</dbReference>
<comment type="function">
    <text evidence="9">Required for the maintenance of the structure of the mitochondrial inner membrane. Involved in mitochondrial morphology. Causes growth arrest when highly overexpressed.</text>
</comment>
<dbReference type="AlphaFoldDB" id="A0A507DHD8"/>
<gene>
    <name evidence="13" type="ORF">SeLEV6574_g00598</name>
    <name evidence="12" type="ORF">SeMB42_g04045</name>
</gene>
<sequence>MKRAICAYAARGAHWPSYTRCRASTTRLKAHHQFRVIATHASPSWTVRLNDVVLPGISNTLNALTGYSEVVKLKERVLAKDAELNMKKAALEASRNKYEELIESRRKMQRELNALLNRKDTWLDSDVERFTLLYRQEITLEQDENTAKQLYKNASEVMEKAHVELLSEIRERYIEEQLYSDKIRSVSTWYTWALILVHLTVFLSAQFLVEPARRERFHAELSELIKNTAHLNQNAVEKQFMVELRPLVARLDELELLHSGSSNVSVIAVKEEDEGKMMRYTICRHAARYRSIIHPFAKHPTSSIASQYQTRSFRGTVMDTWLPALRQDRPTFLTKAWRSYRWLSLKKFLQATFTYVRLWYTLRPVEKASPPKMKQQFEELYLKMNEELAAYNFEQLAKILSPPMQNAMQVEMAKLKRMGKMYWKSHGKASKTKFLHAVIAKTPNQMQEVFQFTMEMNYRQSVVLYKEKKGWDGSLSRDIVGGNADKIVPIREYIVFERIITYKEGSRDAGIKSYGNWRIAGKLEHHTPSLDTH</sequence>
<evidence type="ECO:0000313" key="12">
    <source>
        <dbReference type="EMBL" id="TPX45327.1"/>
    </source>
</evidence>
<evidence type="ECO:0000256" key="7">
    <source>
        <dbReference type="ARBA" id="ARBA00023128"/>
    </source>
</evidence>
<dbReference type="InterPro" id="IPR032710">
    <property type="entry name" value="NTF2-like_dom_sf"/>
</dbReference>
<accession>A0A507DHD8</accession>
<feature type="transmembrane region" description="Helical" evidence="10">
    <location>
        <begin position="189"/>
        <end position="209"/>
    </location>
</feature>
<evidence type="ECO:0000256" key="4">
    <source>
        <dbReference type="ARBA" id="ARBA00022946"/>
    </source>
</evidence>
<evidence type="ECO:0000313" key="15">
    <source>
        <dbReference type="Proteomes" id="UP000320475"/>
    </source>
</evidence>
<dbReference type="OrthoDB" id="5595506at2759"/>
<name>A0A507DHD8_9FUNG</name>
<dbReference type="Proteomes" id="UP000317494">
    <property type="component" value="Unassembled WGS sequence"/>
</dbReference>
<evidence type="ECO:0000256" key="3">
    <source>
        <dbReference type="ARBA" id="ARBA00022792"/>
    </source>
</evidence>
<keyword evidence="2 10" id="KW-0812">Transmembrane</keyword>
<keyword evidence="6 11" id="KW-0175">Coiled coil</keyword>
<keyword evidence="8 10" id="KW-0472">Membrane</keyword>
<comment type="similarity">
    <text evidence="1 10">Belongs to the SHE9 family.</text>
</comment>
<dbReference type="EMBL" id="QEAM01000010">
    <property type="protein sequence ID" value="TPX51004.1"/>
    <property type="molecule type" value="Genomic_DNA"/>
</dbReference>
<protein>
    <recommendedName>
        <fullName evidence="10">Sensitive to high expression protein 9, mitochondrial</fullName>
    </recommendedName>
</protein>
<evidence type="ECO:0000256" key="9">
    <source>
        <dbReference type="ARBA" id="ARBA00024807"/>
    </source>
</evidence>
<dbReference type="PANTHER" id="PTHR31961">
    <property type="entry name" value="SENSITIVE TO HIGH EXPRESSION PROTEIN 9, MITOCHONDRIAL"/>
    <property type="match status" value="1"/>
</dbReference>
<dbReference type="PANTHER" id="PTHR31961:SF3">
    <property type="entry name" value="SENSITIVE TO HIGH EXPRESSION PROTEIN 9, MITOCHONDRIAL"/>
    <property type="match status" value="1"/>
</dbReference>
<evidence type="ECO:0000313" key="14">
    <source>
        <dbReference type="Proteomes" id="UP000317494"/>
    </source>
</evidence>
<evidence type="ECO:0000256" key="5">
    <source>
        <dbReference type="ARBA" id="ARBA00022989"/>
    </source>
</evidence>
<evidence type="ECO:0000256" key="11">
    <source>
        <dbReference type="SAM" id="Coils"/>
    </source>
</evidence>
<keyword evidence="14" id="KW-1185">Reference proteome</keyword>
<dbReference type="GO" id="GO:0005743">
    <property type="term" value="C:mitochondrial inner membrane"/>
    <property type="evidence" value="ECO:0007669"/>
    <property type="project" value="UniProtKB-SubCell"/>
</dbReference>
<feature type="coiled-coil region" evidence="11">
    <location>
        <begin position="84"/>
        <end position="160"/>
    </location>
</feature>
<evidence type="ECO:0000256" key="2">
    <source>
        <dbReference type="ARBA" id="ARBA00022692"/>
    </source>
</evidence>
<keyword evidence="5 10" id="KW-1133">Transmembrane helix</keyword>
<evidence type="ECO:0000256" key="6">
    <source>
        <dbReference type="ARBA" id="ARBA00023054"/>
    </source>
</evidence>
<comment type="caution">
    <text evidence="13">The sequence shown here is derived from an EMBL/GenBank/DDBJ whole genome shotgun (WGS) entry which is preliminary data.</text>
</comment>
<proteinExistence type="inferred from homology"/>
<dbReference type="SUPFAM" id="SSF54427">
    <property type="entry name" value="NTF2-like"/>
    <property type="match status" value="1"/>
</dbReference>
<keyword evidence="3 10" id="KW-0999">Mitochondrion inner membrane</keyword>
<evidence type="ECO:0000256" key="8">
    <source>
        <dbReference type="ARBA" id="ARBA00023136"/>
    </source>
</evidence>
<keyword evidence="4 10" id="KW-0809">Transit peptide</keyword>
<dbReference type="Gene3D" id="3.10.450.240">
    <property type="match status" value="1"/>
</dbReference>